<proteinExistence type="inferred from homology"/>
<dbReference type="NCBIfam" id="NF010572">
    <property type="entry name" value="PRK13965.1"/>
    <property type="match status" value="1"/>
</dbReference>
<evidence type="ECO:0000256" key="3">
    <source>
        <dbReference type="ARBA" id="ARBA00022723"/>
    </source>
</evidence>
<comment type="cofactor">
    <cofactor evidence="8">
        <name>Fe cation</name>
        <dbReference type="ChEBI" id="CHEBI:24875"/>
    </cofactor>
    <text evidence="8">Binds 2 iron ions per subunit.</text>
</comment>
<keyword evidence="10" id="KW-1185">Reference proteome</keyword>
<dbReference type="NCBIfam" id="TIGR04171">
    <property type="entry name" value="RNR_1b_NrdF"/>
    <property type="match status" value="1"/>
</dbReference>
<evidence type="ECO:0000256" key="2">
    <source>
        <dbReference type="ARBA" id="ARBA00011209"/>
    </source>
</evidence>
<gene>
    <name evidence="9" type="ORF">GCM10010968_26960</name>
</gene>
<evidence type="ECO:0000313" key="10">
    <source>
        <dbReference type="Proteomes" id="UP000626982"/>
    </source>
</evidence>
<dbReference type="Pfam" id="PF00268">
    <property type="entry name" value="Ribonuc_red_sm"/>
    <property type="match status" value="1"/>
</dbReference>
<comment type="subunit">
    <text evidence="2">Tetramer of two alpha and two beta subunits.</text>
</comment>
<dbReference type="InterPro" id="IPR026494">
    <property type="entry name" value="RNR_NrdF-like"/>
</dbReference>
<keyword evidence="4 8" id="KW-0560">Oxidoreductase</keyword>
<dbReference type="InterPro" id="IPR030475">
    <property type="entry name" value="RNR_small_AS"/>
</dbReference>
<evidence type="ECO:0000256" key="7">
    <source>
        <dbReference type="ARBA" id="ARBA00047754"/>
    </source>
</evidence>
<evidence type="ECO:0000256" key="8">
    <source>
        <dbReference type="PIRNR" id="PIRNR000355"/>
    </source>
</evidence>
<dbReference type="NCBIfam" id="NF007183">
    <property type="entry name" value="PRK09614.1-2"/>
    <property type="match status" value="1"/>
</dbReference>
<comment type="catalytic activity">
    <reaction evidence="7 8">
        <text>a 2'-deoxyribonucleoside 5'-diphosphate + [thioredoxin]-disulfide + H2O = a ribonucleoside 5'-diphosphate + [thioredoxin]-dithiol</text>
        <dbReference type="Rhea" id="RHEA:23252"/>
        <dbReference type="Rhea" id="RHEA-COMP:10698"/>
        <dbReference type="Rhea" id="RHEA-COMP:10700"/>
        <dbReference type="ChEBI" id="CHEBI:15377"/>
        <dbReference type="ChEBI" id="CHEBI:29950"/>
        <dbReference type="ChEBI" id="CHEBI:50058"/>
        <dbReference type="ChEBI" id="CHEBI:57930"/>
        <dbReference type="ChEBI" id="CHEBI:73316"/>
        <dbReference type="EC" id="1.17.4.1"/>
    </reaction>
</comment>
<comment type="caution">
    <text evidence="9">The sequence shown here is derived from an EMBL/GenBank/DDBJ whole genome shotgun (WGS) entry which is preliminary data.</text>
</comment>
<dbReference type="InterPro" id="IPR033909">
    <property type="entry name" value="RNR_small"/>
</dbReference>
<dbReference type="Gene3D" id="1.10.620.20">
    <property type="entry name" value="Ribonucleotide Reductase, subunit A"/>
    <property type="match status" value="1"/>
</dbReference>
<dbReference type="InterPro" id="IPR000358">
    <property type="entry name" value="RNR_small_fam"/>
</dbReference>
<dbReference type="PANTHER" id="PTHR23409">
    <property type="entry name" value="RIBONUCLEOSIDE-DIPHOSPHATE REDUCTASE SMALL CHAIN"/>
    <property type="match status" value="1"/>
</dbReference>
<dbReference type="InterPro" id="IPR012348">
    <property type="entry name" value="RNR-like"/>
</dbReference>
<evidence type="ECO:0000256" key="6">
    <source>
        <dbReference type="ARBA" id="ARBA00023116"/>
    </source>
</evidence>
<evidence type="ECO:0000256" key="5">
    <source>
        <dbReference type="ARBA" id="ARBA00023004"/>
    </source>
</evidence>
<organism evidence="9 10">
    <name type="scientific">Agrococcus terreus</name>
    <dbReference type="NCBI Taxonomy" id="574649"/>
    <lineage>
        <taxon>Bacteria</taxon>
        <taxon>Bacillati</taxon>
        <taxon>Actinomycetota</taxon>
        <taxon>Actinomycetes</taxon>
        <taxon>Micrococcales</taxon>
        <taxon>Microbacteriaceae</taxon>
        <taxon>Agrococcus</taxon>
    </lineage>
</organism>
<dbReference type="EMBL" id="BMLM01000002">
    <property type="protein sequence ID" value="GGN89834.1"/>
    <property type="molecule type" value="Genomic_DNA"/>
</dbReference>
<dbReference type="NCBIfam" id="NF007182">
    <property type="entry name" value="PRK09614.1-1"/>
    <property type="match status" value="1"/>
</dbReference>
<evidence type="ECO:0000256" key="4">
    <source>
        <dbReference type="ARBA" id="ARBA00023002"/>
    </source>
</evidence>
<keyword evidence="3 8" id="KW-0479">Metal-binding</keyword>
<dbReference type="PANTHER" id="PTHR23409:SF18">
    <property type="entry name" value="RIBONUCLEOSIDE-DIPHOSPHATE REDUCTASE SUBUNIT M2"/>
    <property type="match status" value="1"/>
</dbReference>
<dbReference type="CDD" id="cd01049">
    <property type="entry name" value="RNRR2"/>
    <property type="match status" value="1"/>
</dbReference>
<dbReference type="PIRSF" id="PIRSF000355">
    <property type="entry name" value="NrdB"/>
    <property type="match status" value="1"/>
</dbReference>
<accession>A0ABQ2KPX8</accession>
<evidence type="ECO:0000256" key="1">
    <source>
        <dbReference type="ARBA" id="ARBA00009303"/>
    </source>
</evidence>
<dbReference type="Proteomes" id="UP000626982">
    <property type="component" value="Unassembled WGS sequence"/>
</dbReference>
<comment type="function">
    <text evidence="8">Provides the precursors necessary for DNA synthesis. Catalyzes the biosynthesis of deoxyribonucleotides from the corresponding ribonucleotides.</text>
</comment>
<keyword evidence="5 8" id="KW-0408">Iron</keyword>
<dbReference type="RefSeq" id="WP_188718806.1">
    <property type="nucleotide sequence ID" value="NZ_BAABBD010000004.1"/>
</dbReference>
<sequence length="371" mass="41784">MDTQNTQASAFDDLAEGPLAEEASAAIEADRAEVGDALGAGKPQTAAQERQHRHNHLVQAINWNRIQDDKDLEVWNRLVNNFWLPEKVPLSNDVQSWGTLTPDEQKLTMRVFTGLTLLDTIQGTVGAVSLIPDAATPHEEAVLTNIAFMESVHAKSYSSIFSTLASTKEIDDAFRWSTENPYLQRKAEIIIDYYEGDDPLKRKVASTLLESFLFYSGFYLPMYWSSHAKLTNTADMIRLIIRDEAVHGYYIGYKFQKGYEKLSEQEQAEIKDYTYSLLYELYENESKYTADLYDAVGLTEDVKKFLHYNANKALMNLGFEPLFPSTVTDVNPAILSALSPNADENHDFFSGSGSSYVIGKAVATEDDDWDF</sequence>
<keyword evidence="6 8" id="KW-0215">Deoxyribonucleotide synthesis</keyword>
<name>A0ABQ2KPX8_9MICO</name>
<protein>
    <recommendedName>
        <fullName evidence="8">Ribonucleoside-diphosphate reductase subunit beta</fullName>
        <ecNumber evidence="8">1.17.4.1</ecNumber>
    </recommendedName>
</protein>
<reference evidence="10" key="1">
    <citation type="journal article" date="2019" name="Int. J. Syst. Evol. Microbiol.">
        <title>The Global Catalogue of Microorganisms (GCM) 10K type strain sequencing project: providing services to taxonomists for standard genome sequencing and annotation.</title>
        <authorList>
            <consortium name="The Broad Institute Genomics Platform"/>
            <consortium name="The Broad Institute Genome Sequencing Center for Infectious Disease"/>
            <person name="Wu L."/>
            <person name="Ma J."/>
        </authorList>
    </citation>
    <scope>NUCLEOTIDE SEQUENCE [LARGE SCALE GENOMIC DNA]</scope>
    <source>
        <strain evidence="10">CGMCC 1.6960</strain>
    </source>
</reference>
<dbReference type="PROSITE" id="PS00368">
    <property type="entry name" value="RIBORED_SMALL"/>
    <property type="match status" value="1"/>
</dbReference>
<comment type="similarity">
    <text evidence="1 8">Belongs to the ribonucleoside diphosphate reductase small chain family.</text>
</comment>
<evidence type="ECO:0000313" key="9">
    <source>
        <dbReference type="EMBL" id="GGN89834.1"/>
    </source>
</evidence>
<dbReference type="InterPro" id="IPR009078">
    <property type="entry name" value="Ferritin-like_SF"/>
</dbReference>
<dbReference type="SUPFAM" id="SSF47240">
    <property type="entry name" value="Ferritin-like"/>
    <property type="match status" value="1"/>
</dbReference>
<dbReference type="EC" id="1.17.4.1" evidence="8"/>